<feature type="compositionally biased region" description="Pro residues" evidence="1">
    <location>
        <begin position="719"/>
        <end position="730"/>
    </location>
</feature>
<feature type="domain" description="HTH APSES-type" evidence="2">
    <location>
        <begin position="125"/>
        <end position="243"/>
    </location>
</feature>
<organism evidence="3 4">
    <name type="scientific">Humicola insolens</name>
    <name type="common">Soft-rot fungus</name>
    <dbReference type="NCBI Taxonomy" id="85995"/>
    <lineage>
        <taxon>Eukaryota</taxon>
        <taxon>Fungi</taxon>
        <taxon>Dikarya</taxon>
        <taxon>Ascomycota</taxon>
        <taxon>Pezizomycotina</taxon>
        <taxon>Sordariomycetes</taxon>
        <taxon>Sordariomycetidae</taxon>
        <taxon>Sordariales</taxon>
        <taxon>Chaetomiaceae</taxon>
        <taxon>Mycothermus</taxon>
    </lineage>
</organism>
<gene>
    <name evidence="3" type="ORF">VTJ49DRAFT_5477</name>
</gene>
<reference evidence="3 4" key="1">
    <citation type="journal article" date="2024" name="Commun. Biol.">
        <title>Comparative genomic analysis of thermophilic fungi reveals convergent evolutionary adaptations and gene losses.</title>
        <authorList>
            <person name="Steindorff A.S."/>
            <person name="Aguilar-Pontes M.V."/>
            <person name="Robinson A.J."/>
            <person name="Andreopoulos B."/>
            <person name="LaButti K."/>
            <person name="Kuo A."/>
            <person name="Mondo S."/>
            <person name="Riley R."/>
            <person name="Otillar R."/>
            <person name="Haridas S."/>
            <person name="Lipzen A."/>
            <person name="Grimwood J."/>
            <person name="Schmutz J."/>
            <person name="Clum A."/>
            <person name="Reid I.D."/>
            <person name="Moisan M.C."/>
            <person name="Butler G."/>
            <person name="Nguyen T.T.M."/>
            <person name="Dewar K."/>
            <person name="Conant G."/>
            <person name="Drula E."/>
            <person name="Henrissat B."/>
            <person name="Hansel C."/>
            <person name="Singer S."/>
            <person name="Hutchinson M.I."/>
            <person name="de Vries R.P."/>
            <person name="Natvig D.O."/>
            <person name="Powell A.J."/>
            <person name="Tsang A."/>
            <person name="Grigoriev I.V."/>
        </authorList>
    </citation>
    <scope>NUCLEOTIDE SEQUENCE [LARGE SCALE GENOMIC DNA]</scope>
    <source>
        <strain evidence="3 4">CBS 620.91</strain>
    </source>
</reference>
<name>A0ABR3V317_HUMIN</name>
<dbReference type="InterPro" id="IPR003163">
    <property type="entry name" value="Tscrpt_reg_HTH_APSES-type"/>
</dbReference>
<feature type="region of interest" description="Disordered" evidence="1">
    <location>
        <begin position="1"/>
        <end position="61"/>
    </location>
</feature>
<feature type="region of interest" description="Disordered" evidence="1">
    <location>
        <begin position="769"/>
        <end position="800"/>
    </location>
</feature>
<feature type="region of interest" description="Disordered" evidence="1">
    <location>
        <begin position="462"/>
        <end position="743"/>
    </location>
</feature>
<evidence type="ECO:0000259" key="2">
    <source>
        <dbReference type="PROSITE" id="PS51299"/>
    </source>
</evidence>
<dbReference type="EMBL" id="JAZGSY010000453">
    <property type="protein sequence ID" value="KAL1836168.1"/>
    <property type="molecule type" value="Genomic_DNA"/>
</dbReference>
<dbReference type="Gene3D" id="3.10.260.10">
    <property type="entry name" value="Transcription regulator HTH, APSES-type DNA-binding domain"/>
    <property type="match status" value="1"/>
</dbReference>
<feature type="compositionally biased region" description="Low complexity" evidence="1">
    <location>
        <begin position="934"/>
        <end position="947"/>
    </location>
</feature>
<feature type="compositionally biased region" description="Low complexity" evidence="1">
    <location>
        <begin position="643"/>
        <end position="661"/>
    </location>
</feature>
<dbReference type="PROSITE" id="PS51299">
    <property type="entry name" value="HTH_APSES"/>
    <property type="match status" value="1"/>
</dbReference>
<feature type="region of interest" description="Disordered" evidence="1">
    <location>
        <begin position="271"/>
        <end position="419"/>
    </location>
</feature>
<evidence type="ECO:0000256" key="1">
    <source>
        <dbReference type="SAM" id="MobiDB-lite"/>
    </source>
</evidence>
<feature type="compositionally biased region" description="Low complexity" evidence="1">
    <location>
        <begin position="669"/>
        <end position="688"/>
    </location>
</feature>
<feature type="compositionally biased region" description="Polar residues" evidence="1">
    <location>
        <begin position="622"/>
        <end position="633"/>
    </location>
</feature>
<evidence type="ECO:0000313" key="3">
    <source>
        <dbReference type="EMBL" id="KAL1836168.1"/>
    </source>
</evidence>
<feature type="compositionally biased region" description="Acidic residues" evidence="1">
    <location>
        <begin position="533"/>
        <end position="542"/>
    </location>
</feature>
<dbReference type="Proteomes" id="UP001583172">
    <property type="component" value="Unassembled WGS sequence"/>
</dbReference>
<proteinExistence type="predicted"/>
<feature type="compositionally biased region" description="Low complexity" evidence="1">
    <location>
        <begin position="279"/>
        <end position="288"/>
    </location>
</feature>
<comment type="caution">
    <text evidence="3">The sequence shown here is derived from an EMBL/GenBank/DDBJ whole genome shotgun (WGS) entry which is preliminary data.</text>
</comment>
<keyword evidence="4" id="KW-1185">Reference proteome</keyword>
<feature type="region of interest" description="Disordered" evidence="1">
    <location>
        <begin position="815"/>
        <end position="1068"/>
    </location>
</feature>
<feature type="compositionally biased region" description="Basic and acidic residues" evidence="1">
    <location>
        <begin position="789"/>
        <end position="800"/>
    </location>
</feature>
<feature type="compositionally biased region" description="Low complexity" evidence="1">
    <location>
        <begin position="608"/>
        <end position="619"/>
    </location>
</feature>
<dbReference type="PANTHER" id="PTHR43828">
    <property type="entry name" value="ASPARAGINASE"/>
    <property type="match status" value="1"/>
</dbReference>
<dbReference type="PANTHER" id="PTHR43828:SF5">
    <property type="entry name" value="TRANSCRIPTIONAL REPRESSOR XBP1"/>
    <property type="match status" value="1"/>
</dbReference>
<feature type="compositionally biased region" description="Basic and acidic residues" evidence="1">
    <location>
        <begin position="573"/>
        <end position="589"/>
    </location>
</feature>
<accession>A0ABR3V317</accession>
<feature type="compositionally biased region" description="Low complexity" evidence="1">
    <location>
        <begin position="904"/>
        <end position="916"/>
    </location>
</feature>
<dbReference type="SUPFAM" id="SSF54616">
    <property type="entry name" value="DNA-binding domain of Mlu1-box binding protein MBP1"/>
    <property type="match status" value="1"/>
</dbReference>
<dbReference type="InterPro" id="IPR036887">
    <property type="entry name" value="HTH_APSES_sf"/>
</dbReference>
<feature type="compositionally biased region" description="Acidic residues" evidence="1">
    <location>
        <begin position="888"/>
        <end position="900"/>
    </location>
</feature>
<sequence length="1068" mass="115569">MVSVADLLNPEEAPRAPLPTSRPPLPAPHPPPPALDTNRTAAAPRHKDPGMGVTETARGSSARMAADVNTFSRASSKCRPRVSVRYPPFENLDEATLREVRRFRVHPLGAIQNTSERIPYNSGKKDFSSKTGREGFEVFHYDFKLPGDDVTYTVMWDYSVGLVRMTPFFKCCGYPKTMPAKMLGMNPGLKDITYSITGGSIKAQGYWMPYPCARAVCATFCYKIASALVPIFGPRFPADCIPEGAPDYQRMAIDPSIVHQARLEAQQSFRMAPGPVLPSPRSSRSLSPADIQRPSARSGPGSDPYDGYFSHPVPMSPYTDTEDYHPPPRERHYHPHHAYRPVARPPVQSRAPPTSRPSSFQPPPQPSVSTPLHSPGWRAVNHPQPQPGHAVPAPVSSSAPHLPPTRSYDDLPNRPWLNADPNTHQTWTIVANPLLSAVPRPPTPTAAAAAARGVGRGVVGDSRWNDAYHPPPRSHHFPPPRPPMSYPFQGNPKLSNHRHTLSSSSSLSQGPPFPSERGPTLPPLRFHKRSFDEVDDGGDEQQGESSRTRKDMGIARYSITRRCGDGGGGESGEDAREAVQKDGGNRRVDGGLPALTAHEDAEVDYDAGESSGSSNSSGGPTRPSTPDMRTTTPADLRRTIHNLTMPPTTPDRLLTTRSRSTCQSPRYLTSPTTRTPTSTPTPASQPQRALHVLPAQPRTQSCADREQEQESLQSRAPTPSTPPPPPPTPTLLPAASITSNPSLADLTTPQATITARRAYAYYTHAYAPLGEADEDGGDFAATTNSSGRRTAEANPRRASERDAAFLLLGLRRTTGGSTASSVESSPSHAGTVESGSGSGSGSGSAGARWSWEGDSGRDGEAEGHKRKDLGQDRSREHHHTPEHGSRDDDIDVDMAMDPDADWQPSPSNSDSESSDSSSEEGARIGIRRRALPRTMMMMMMQPTTPTMNDGVHGRHKSHPEIRRLSLRSRPPPQLIQEKEDEEEEGRGSHHRTDGVSSPGPVPKLRAADKDMSDDTSAGPVAASPTIGHPRSSTPGKRQPVDDTCEGGGESTAAGMDMRGVKRRRTEEC</sequence>
<evidence type="ECO:0000313" key="4">
    <source>
        <dbReference type="Proteomes" id="UP001583172"/>
    </source>
</evidence>
<feature type="compositionally biased region" description="Pro residues" evidence="1">
    <location>
        <begin position="16"/>
        <end position="34"/>
    </location>
</feature>
<protein>
    <recommendedName>
        <fullName evidence="2">HTH APSES-type domain-containing protein</fullName>
    </recommendedName>
</protein>
<dbReference type="InterPro" id="IPR051642">
    <property type="entry name" value="SWI6-like"/>
</dbReference>
<feature type="compositionally biased region" description="Basic and acidic residues" evidence="1">
    <location>
        <begin position="854"/>
        <end position="887"/>
    </location>
</feature>